<protein>
    <submittedName>
        <fullName evidence="1">Uncharacterized protein</fullName>
    </submittedName>
</protein>
<evidence type="ECO:0000313" key="1">
    <source>
        <dbReference type="EMBL" id="KFH10443.1"/>
    </source>
</evidence>
<dbReference type="EMBL" id="AEXC02001777">
    <property type="protein sequence ID" value="KFH10443.1"/>
    <property type="molecule type" value="Genomic_DNA"/>
</dbReference>
<name>A0A086QCW1_TOXGO</name>
<proteinExistence type="predicted"/>
<reference evidence="1 2" key="1">
    <citation type="submission" date="2014-04" db="EMBL/GenBank/DDBJ databases">
        <authorList>
            <person name="Sibley D."/>
            <person name="Venepally P."/>
            <person name="Karamycheva S."/>
            <person name="Hadjithomas M."/>
            <person name="Khan A."/>
            <person name="Brunk B."/>
            <person name="Roos D."/>
            <person name="Caler E."/>
            <person name="Lorenzi H."/>
        </authorList>
    </citation>
    <scope>NUCLEOTIDE SEQUENCE [LARGE SCALE GENOMIC DNA]</scope>
    <source>
        <strain evidence="1 2">MAS</strain>
    </source>
</reference>
<organism evidence="1 2">
    <name type="scientific">Toxoplasma gondii MAS</name>
    <dbReference type="NCBI Taxonomy" id="943118"/>
    <lineage>
        <taxon>Eukaryota</taxon>
        <taxon>Sar</taxon>
        <taxon>Alveolata</taxon>
        <taxon>Apicomplexa</taxon>
        <taxon>Conoidasida</taxon>
        <taxon>Coccidia</taxon>
        <taxon>Eucoccidiorida</taxon>
        <taxon>Eimeriorina</taxon>
        <taxon>Sarcocystidae</taxon>
        <taxon>Toxoplasma</taxon>
    </lineage>
</organism>
<gene>
    <name evidence="1" type="ORF">TGMAS_415240</name>
</gene>
<sequence length="143" mass="15992">MYGSTWEGASCRTPWRNDRKRLSLHVFLCVRVHALTGRYPLGCGGLRCSDLLGEHQSMRVNFCGTTNLLVKSGRLRKDLPEVQKTEAERENSSIFLWASEFTSKVSLYAWACCLPQCLVITSFEEGAAALAWSGVRTGTRKCV</sequence>
<dbReference type="VEuPathDB" id="ToxoDB:TGMAS_415240"/>
<dbReference type="AlphaFoldDB" id="A0A086QCW1"/>
<dbReference type="Proteomes" id="UP000028821">
    <property type="component" value="Unassembled WGS sequence"/>
</dbReference>
<accession>A0A086QCW1</accession>
<comment type="caution">
    <text evidence="1">The sequence shown here is derived from an EMBL/GenBank/DDBJ whole genome shotgun (WGS) entry which is preliminary data.</text>
</comment>
<evidence type="ECO:0000313" key="2">
    <source>
        <dbReference type="Proteomes" id="UP000028821"/>
    </source>
</evidence>